<dbReference type="SUPFAM" id="SSF50965">
    <property type="entry name" value="Galactose oxidase, central domain"/>
    <property type="match status" value="1"/>
</dbReference>
<dbReference type="OrthoDB" id="5516213at2"/>
<dbReference type="Proteomes" id="UP000060699">
    <property type="component" value="Chromosome"/>
</dbReference>
<accession>A0A0U3MTJ2</accession>
<protein>
    <submittedName>
        <fullName evidence="1">Uncharacterized protein</fullName>
    </submittedName>
</protein>
<evidence type="ECO:0000313" key="1">
    <source>
        <dbReference type="EMBL" id="ALV07674.1"/>
    </source>
</evidence>
<evidence type="ECO:0000313" key="2">
    <source>
        <dbReference type="Proteomes" id="UP000060699"/>
    </source>
</evidence>
<organism evidence="1 2">
    <name type="scientific">Roseateles depolymerans</name>
    <dbReference type="NCBI Taxonomy" id="76731"/>
    <lineage>
        <taxon>Bacteria</taxon>
        <taxon>Pseudomonadati</taxon>
        <taxon>Pseudomonadota</taxon>
        <taxon>Betaproteobacteria</taxon>
        <taxon>Burkholderiales</taxon>
        <taxon>Sphaerotilaceae</taxon>
        <taxon>Roseateles</taxon>
    </lineage>
</organism>
<dbReference type="InterPro" id="IPR011043">
    <property type="entry name" value="Gal_Oxase/kelch_b-propeller"/>
</dbReference>
<proteinExistence type="predicted"/>
<dbReference type="RefSeq" id="WP_058935745.1">
    <property type="nucleotide sequence ID" value="NZ_CP013729.1"/>
</dbReference>
<keyword evidence="2" id="KW-1185">Reference proteome</keyword>
<name>A0A0U3MTJ2_9BURK</name>
<dbReference type="STRING" id="76731.RD2015_3215"/>
<sequence>MSIAIEQLKPRIAGFNVIDCEIKNRDILYLLAREDYTQHVGWSESRQPPAERSVAKRLIGIGLKNPDDKKFPVTHLTGMGRSLCGVAFQPEEKVVVIDSSSKAWSPAVGFSGMEKPVATVAEGGTKRGGFSKVKSFGGKLFACNTARQVFVRHAPGVWERVGEEMPEPDQNVLSFVDFDGFSADDLYAVGDPGDIWHFSSGRWQRLKFPSQWGISAVCCGGDGLVYVAAGNHIFRGMGDQWERLKTRVQMSIPIKDMVWWEGQLWATSDDGLWTLKDDGLVEADVPPGVKVCSGNLAQRDGVLLLAGYGGAAFKRDGAWTEIFHDHEVRAWFQANRDKVWMPPQ</sequence>
<dbReference type="EMBL" id="CP013729">
    <property type="protein sequence ID" value="ALV07674.1"/>
    <property type="molecule type" value="Genomic_DNA"/>
</dbReference>
<gene>
    <name evidence="1" type="ORF">RD2015_3215</name>
</gene>
<dbReference type="AlphaFoldDB" id="A0A0U3MTJ2"/>
<dbReference type="KEGG" id="rdp:RD2015_3215"/>
<reference evidence="1 2" key="1">
    <citation type="submission" date="2015-12" db="EMBL/GenBank/DDBJ databases">
        <title>Complete genome of Roseateles depolymerans KCTC 42856.</title>
        <authorList>
            <person name="Kim K.M."/>
        </authorList>
    </citation>
    <scope>NUCLEOTIDE SEQUENCE [LARGE SCALE GENOMIC DNA]</scope>
    <source>
        <strain evidence="1 2">KCTC 42856</strain>
    </source>
</reference>